<dbReference type="Pfam" id="PF25019">
    <property type="entry name" value="LRR_R13L1-DRL21"/>
    <property type="match status" value="1"/>
</dbReference>
<keyword evidence="5" id="KW-0611">Plant defense</keyword>
<dbReference type="Gene3D" id="1.20.5.4130">
    <property type="match status" value="1"/>
</dbReference>
<dbReference type="eggNOG" id="KOG4658">
    <property type="taxonomic scope" value="Eukaryota"/>
</dbReference>
<keyword evidence="7 8" id="KW-0175">Coiled coil</keyword>
<dbReference type="GO" id="GO:0043531">
    <property type="term" value="F:ADP binding"/>
    <property type="evidence" value="ECO:0007669"/>
    <property type="project" value="InterPro"/>
</dbReference>
<dbReference type="Pfam" id="PF00931">
    <property type="entry name" value="NB-ARC"/>
    <property type="match status" value="2"/>
</dbReference>
<feature type="compositionally biased region" description="Gly residues" evidence="9">
    <location>
        <begin position="1415"/>
        <end position="1427"/>
    </location>
</feature>
<sequence>MEELVEDNGWPLPAAIARVVGKLRLHLGGSSDAHKYRGTMKMLDLLEDKLSILRGESLQGVDADREEEAAAWLRQVKEAADEAEELVNAMEASAAAAASDSSSLLLGVKYTVGKLVSACSEVESLLPVPGLDEDGLETPGDDVAALPPGPDQPFVVGRDEEIGVILEMILDDARFVADESVEERASADGSQISRKGWIIDALRSIDLSDQRNQPAESAAAYQKEMGSRVKYTRVQSSTVSSMCNPTVIPIVGVGGVGKTALAQFIFDDERVREHFRGNSAWVYFTDNIRKEEPMAQIFVSMQPEHNMLDHAFSLNSLRVQLQSVIEGKRFLLVLDDVSDEIRAMWGDLRSALKKGAPGSVVLVTTNLYSVASFVGTTTPVFLDYLHYDDLWKLFKHHAFASYQSTEALEPIGRKIVDKVHGSPLAAKFIGASLRNCLDEAYWKRVLESWWWNVSSCSFDIHIISSFRICHSELPAYLRQCLVFCSIFPRNYLFEKYELIQMWIANGFVELDNTTVARKLEDVAGEWFDELVNKCFLQPTVWKAWYIMHSWVRDFAIALSSNEYQGVDCTMGNLPRSVRHLSVDMDAMNIPWTEYSIKQLRSLILFGGFRHNNSSKGFNNIYNILEGSYDAADSISERSYNTTDKDTADNISEWSSFSFDDGEVDIVAIILKRYCDIIGSILNRSTSLRLLSLSNLRANSATACIGDYPLEEDGIAQFVEFTTTHQMLPYLTHLRYLDFSHSGITKLPDSLCSLCNLQVLGLKGCRFTQLPRRMNSLVGLRHLHADADTVALIHGIGQLTRLQDLYEYRVKAEDGHTLIELKDMRYIQGSLCISDLQRVANREEAIQANLGRKEYVTCLALKWDRNQSSRGKYNLYGKELSQFDRGQKQPLQASLVEKNYTSDISGYLMNPPEVIKPDQDMEILECLSPPRNLQTIKFFGYTGLAFPDWVVQLRYIKVIEISHCTELQVLPPFGQLEHLRKLILHELPSMKDVSSDVYGTSNVAFKSLEILCFESMGKLENWADSQNEESFSNLQNLQINRCDNLRELPLMSLGLAIRKLSLTGCGSYAETVFRYLQKLTSLTHLSINDCSQKLILPCQNLISLENLHLSNCKELYFEGGILRLNNLKNLHISGCRKIISTVEEEINRLFSNWEIRLGKDQSLVLKSGLLNIAKELGTKRRELPLPGSPQKEEFMHTLQYLTDLTMDNLSQSLDLDNFLCKLSALRTLCLHKIDVISLHQEKWLEQITSLQELEFSCCYLLRQLPSNLVTLSSLKKLNMQSCFQIHSLPLKGLPGNLRELQILGCSPILEARCQKEDGETWVKKKRGEWQKETINEYRQKKTCEFWEGWLKYEEEWVESATDHLNDKGEWLENEEEDWLKNNSDELENNEDVWLKSRGEDWPKIAHIPYIRKSEEIGGGGGGGGGGGAARDPGDLRHLAATKRTHRPLAEFRRLRPGRGTHAACSTKCAGKTGADHMSHEIEEKVRARRRRRSTPPPRPRPCREARELNSTQEMGGRPVSPSAPRPKELDLQTEHSLEGSPPPFPWQNRRMAGVGLVVGGWIAKAVIANILSRVRSLLHDNFSLQKDTEKMLNDLEVALPRIEAVIEAAERRSIESSALSTWLQQLKDAVSHAGDVVDDFEAKTIKDQVESKSKVSAKAYSTVKALKALVFSDSELKKLKHAVRRLENVSMRVDSFIELVKLNDDDTVGRIGHSLHSETSSLLGDTKVIGRDEEISLILDIILGYRYHLPRTSEHARPDDQPEFGQRGTLFDKLRKIFLTGTAESSKSSDKAKLEELEPRKKGIKIEEVDPSKDCIEIGEYEPNQKGQTEILDYTSSDVHETSGSSRNLGILPIVGINGVGKTTVAQAVFNNTRVKMCFDLRAWVYVSDNISGKQIVQRIIMSLEPWSGVTDAALDLDSLQHKLIDIIRSKRLLLVLDGVSDDIIIVWSQLRSILRCSEPQSMVLVTTQKYSIANLVGTMGSITLNTLGQTDFRYLFEHLVFDDCFYHHYEVHLFESVCEKIADKFHGLPLAAKTVAPLLRANRNMGYWENVLRSDWWNIADHGLGINVLPALGIGCLNAALRQCLLFCSLFPRNCL</sequence>
<dbReference type="SUPFAM" id="SSF52540">
    <property type="entry name" value="P-loop containing nucleoside triphosphate hydrolases"/>
    <property type="match status" value="2"/>
</dbReference>
<feature type="domain" description="R13L1/DRL21-like LRR repeat region" evidence="14">
    <location>
        <begin position="891"/>
        <end position="985"/>
    </location>
</feature>
<dbReference type="Gene3D" id="1.10.8.430">
    <property type="entry name" value="Helical domain of apoptotic protease-activating factors"/>
    <property type="match status" value="1"/>
</dbReference>
<evidence type="ECO:0000256" key="1">
    <source>
        <dbReference type="ARBA" id="ARBA00008894"/>
    </source>
</evidence>
<evidence type="ECO:0000259" key="13">
    <source>
        <dbReference type="Pfam" id="PF23598"/>
    </source>
</evidence>
<dbReference type="Pfam" id="PF23598">
    <property type="entry name" value="LRR_14"/>
    <property type="match status" value="1"/>
</dbReference>
<dbReference type="HOGENOM" id="CLU_000837_8_8_1"/>
<evidence type="ECO:0000256" key="8">
    <source>
        <dbReference type="SAM" id="Coils"/>
    </source>
</evidence>
<keyword evidence="4" id="KW-0547">Nucleotide-binding</keyword>
<dbReference type="GO" id="GO:0005524">
    <property type="term" value="F:ATP binding"/>
    <property type="evidence" value="ECO:0007669"/>
    <property type="project" value="UniProtKB-KW"/>
</dbReference>
<dbReference type="InterPro" id="IPR041118">
    <property type="entry name" value="Rx_N"/>
</dbReference>
<evidence type="ECO:0000313" key="15">
    <source>
        <dbReference type="EnsemblPlants" id="ONIVA07G14860.1"/>
    </source>
</evidence>
<feature type="region of interest" description="Disordered" evidence="9">
    <location>
        <begin position="1413"/>
        <end position="1433"/>
    </location>
</feature>
<dbReference type="InterPro" id="IPR002182">
    <property type="entry name" value="NB-ARC"/>
</dbReference>
<feature type="compositionally biased region" description="Basic and acidic residues" evidence="9">
    <location>
        <begin position="1524"/>
        <end position="1536"/>
    </location>
</feature>
<feature type="coiled-coil region" evidence="8">
    <location>
        <begin position="69"/>
        <end position="100"/>
    </location>
</feature>
<feature type="domain" description="Disease resistance N-terminal" evidence="11">
    <location>
        <begin position="1566"/>
        <end position="1653"/>
    </location>
</feature>
<dbReference type="PANTHER" id="PTHR36766">
    <property type="entry name" value="PLANT BROAD-SPECTRUM MILDEW RESISTANCE PROTEIN RPW8"/>
    <property type="match status" value="1"/>
</dbReference>
<dbReference type="GO" id="GO:0051707">
    <property type="term" value="P:response to other organism"/>
    <property type="evidence" value="ECO:0007669"/>
    <property type="project" value="UniProtKB-ARBA"/>
</dbReference>
<evidence type="ECO:0008006" key="17">
    <source>
        <dbReference type="Google" id="ProtNLM"/>
    </source>
</evidence>
<evidence type="ECO:0000259" key="10">
    <source>
        <dbReference type="Pfam" id="PF00931"/>
    </source>
</evidence>
<dbReference type="Gramene" id="ONIVA07G14860.1">
    <property type="protein sequence ID" value="ONIVA07G14860.1"/>
    <property type="gene ID" value="ONIVA07G14860"/>
</dbReference>
<dbReference type="InterPro" id="IPR036388">
    <property type="entry name" value="WH-like_DNA-bd_sf"/>
</dbReference>
<reference evidence="15" key="2">
    <citation type="submission" date="2018-04" db="EMBL/GenBank/DDBJ databases">
        <title>OnivRS2 (Oryza nivara Reference Sequence Version 2).</title>
        <authorList>
            <person name="Zhang J."/>
            <person name="Kudrna D."/>
            <person name="Lee S."/>
            <person name="Talag J."/>
            <person name="Rajasekar S."/>
            <person name="Welchert J."/>
            <person name="Hsing Y.-I."/>
            <person name="Wing R.A."/>
        </authorList>
    </citation>
    <scope>NUCLEOTIDE SEQUENCE [LARGE SCALE GENOMIC DNA]</scope>
    <source>
        <strain evidence="15">SL10</strain>
    </source>
</reference>
<evidence type="ECO:0000259" key="14">
    <source>
        <dbReference type="Pfam" id="PF25019"/>
    </source>
</evidence>
<dbReference type="SUPFAM" id="SSF52058">
    <property type="entry name" value="L domain-like"/>
    <property type="match status" value="2"/>
</dbReference>
<evidence type="ECO:0000256" key="5">
    <source>
        <dbReference type="ARBA" id="ARBA00022821"/>
    </source>
</evidence>
<feature type="compositionally biased region" description="Basic and acidic residues" evidence="9">
    <location>
        <begin position="1472"/>
        <end position="1484"/>
    </location>
</feature>
<comment type="similarity">
    <text evidence="1">Belongs to the disease resistance NB-LRR family.</text>
</comment>
<feature type="domain" description="NB-ARC" evidence="10">
    <location>
        <begin position="1845"/>
        <end position="2002"/>
    </location>
</feature>
<evidence type="ECO:0000256" key="3">
    <source>
        <dbReference type="ARBA" id="ARBA00022737"/>
    </source>
</evidence>
<dbReference type="EnsemblPlants" id="ONIVA07G14860.1">
    <property type="protein sequence ID" value="ONIVA07G14860.1"/>
    <property type="gene ID" value="ONIVA07G14860"/>
</dbReference>
<dbReference type="InterPro" id="IPR042197">
    <property type="entry name" value="Apaf_helical"/>
</dbReference>
<evidence type="ECO:0000256" key="7">
    <source>
        <dbReference type="ARBA" id="ARBA00023054"/>
    </source>
</evidence>
<dbReference type="Gene3D" id="3.40.50.300">
    <property type="entry name" value="P-loop containing nucleotide triphosphate hydrolases"/>
    <property type="match status" value="2"/>
</dbReference>
<dbReference type="PRINTS" id="PR00364">
    <property type="entry name" value="DISEASERSIST"/>
</dbReference>
<accession>A0A0E0I1J6</accession>
<organism evidence="15">
    <name type="scientific">Oryza nivara</name>
    <name type="common">Indian wild rice</name>
    <name type="synonym">Oryza sativa f. spontanea</name>
    <dbReference type="NCBI Taxonomy" id="4536"/>
    <lineage>
        <taxon>Eukaryota</taxon>
        <taxon>Viridiplantae</taxon>
        <taxon>Streptophyta</taxon>
        <taxon>Embryophyta</taxon>
        <taxon>Tracheophyta</taxon>
        <taxon>Spermatophyta</taxon>
        <taxon>Magnoliopsida</taxon>
        <taxon>Liliopsida</taxon>
        <taxon>Poales</taxon>
        <taxon>Poaceae</taxon>
        <taxon>BOP clade</taxon>
        <taxon>Oryzoideae</taxon>
        <taxon>Oryzeae</taxon>
        <taxon>Oryzinae</taxon>
        <taxon>Oryza</taxon>
    </lineage>
</organism>
<evidence type="ECO:0000256" key="6">
    <source>
        <dbReference type="ARBA" id="ARBA00022840"/>
    </source>
</evidence>
<dbReference type="GO" id="GO:0006952">
    <property type="term" value="P:defense response"/>
    <property type="evidence" value="ECO:0007669"/>
    <property type="project" value="UniProtKB-KW"/>
</dbReference>
<keyword evidence="3" id="KW-0677">Repeat</keyword>
<dbReference type="Gene3D" id="1.10.10.10">
    <property type="entry name" value="Winged helix-like DNA-binding domain superfamily/Winged helix DNA-binding domain"/>
    <property type="match status" value="1"/>
</dbReference>
<evidence type="ECO:0000259" key="11">
    <source>
        <dbReference type="Pfam" id="PF18052"/>
    </source>
</evidence>
<dbReference type="Pfam" id="PF18052">
    <property type="entry name" value="Rx_N"/>
    <property type="match status" value="1"/>
</dbReference>
<name>A0A0E0I1J6_ORYNI</name>
<feature type="domain" description="Disease resistance protein winged helix" evidence="12">
    <location>
        <begin position="486"/>
        <end position="555"/>
    </location>
</feature>
<evidence type="ECO:0000256" key="4">
    <source>
        <dbReference type="ARBA" id="ARBA00022741"/>
    </source>
</evidence>
<evidence type="ECO:0000313" key="16">
    <source>
        <dbReference type="Proteomes" id="UP000006591"/>
    </source>
</evidence>
<dbReference type="PANTHER" id="PTHR36766:SF40">
    <property type="entry name" value="DISEASE RESISTANCE PROTEIN RGA3"/>
    <property type="match status" value="1"/>
</dbReference>
<dbReference type="STRING" id="4536.A0A0E0I1J6"/>
<dbReference type="InterPro" id="IPR027417">
    <property type="entry name" value="P-loop_NTPase"/>
</dbReference>
<evidence type="ECO:0000256" key="2">
    <source>
        <dbReference type="ARBA" id="ARBA00022614"/>
    </source>
</evidence>
<keyword evidence="16" id="KW-1185">Reference proteome</keyword>
<dbReference type="InterPro" id="IPR032675">
    <property type="entry name" value="LRR_dom_sf"/>
</dbReference>
<dbReference type="Proteomes" id="UP000006591">
    <property type="component" value="Chromosome 7"/>
</dbReference>
<reference evidence="15" key="1">
    <citation type="submission" date="2015-04" db="UniProtKB">
        <authorList>
            <consortium name="EnsemblPlants"/>
        </authorList>
    </citation>
    <scope>IDENTIFICATION</scope>
    <source>
        <strain evidence="15">SL10</strain>
    </source>
</reference>
<evidence type="ECO:0000259" key="12">
    <source>
        <dbReference type="Pfam" id="PF23559"/>
    </source>
</evidence>
<dbReference type="OMA" id="LESWWWN"/>
<dbReference type="InterPro" id="IPR058922">
    <property type="entry name" value="WHD_DRP"/>
</dbReference>
<evidence type="ECO:0000256" key="9">
    <source>
        <dbReference type="SAM" id="MobiDB-lite"/>
    </source>
</evidence>
<dbReference type="InterPro" id="IPR055414">
    <property type="entry name" value="LRR_R13L4/SHOC2-like"/>
</dbReference>
<feature type="domain" description="NB-ARC" evidence="10">
    <location>
        <begin position="239"/>
        <end position="400"/>
    </location>
</feature>
<dbReference type="Pfam" id="PF23559">
    <property type="entry name" value="WHD_DRP"/>
    <property type="match status" value="1"/>
</dbReference>
<feature type="region of interest" description="Disordered" evidence="9">
    <location>
        <begin position="1452"/>
        <end position="1545"/>
    </location>
</feature>
<keyword evidence="2" id="KW-0433">Leucine-rich repeat</keyword>
<dbReference type="InterPro" id="IPR056789">
    <property type="entry name" value="LRR_R13L1-DRL21"/>
</dbReference>
<proteinExistence type="inferred from homology"/>
<dbReference type="Gene3D" id="3.80.10.10">
    <property type="entry name" value="Ribonuclease Inhibitor"/>
    <property type="match status" value="3"/>
</dbReference>
<protein>
    <recommendedName>
        <fullName evidence="17">NB-ARC domain-containing protein</fullName>
    </recommendedName>
</protein>
<keyword evidence="6" id="KW-0067">ATP-binding</keyword>
<feature type="domain" description="Disease resistance R13L4/SHOC-2-like LRR" evidence="13">
    <location>
        <begin position="727"/>
        <end position="829"/>
    </location>
</feature>